<proteinExistence type="predicted"/>
<dbReference type="RefSeq" id="WP_071313100.1">
    <property type="nucleotide sequence ID" value="NZ_MLQQ01000018.1"/>
</dbReference>
<keyword evidence="2" id="KW-1185">Reference proteome</keyword>
<dbReference type="EMBL" id="MLQQ01000018">
    <property type="protein sequence ID" value="OIJ12793.1"/>
    <property type="molecule type" value="Genomic_DNA"/>
</dbReference>
<organism evidence="1 2">
    <name type="scientific">Anaerobacillus arseniciselenatis</name>
    <dbReference type="NCBI Taxonomy" id="85682"/>
    <lineage>
        <taxon>Bacteria</taxon>
        <taxon>Bacillati</taxon>
        <taxon>Bacillota</taxon>
        <taxon>Bacilli</taxon>
        <taxon>Bacillales</taxon>
        <taxon>Bacillaceae</taxon>
        <taxon>Anaerobacillus</taxon>
    </lineage>
</organism>
<name>A0A1S2LL40_9BACI</name>
<evidence type="ECO:0000313" key="2">
    <source>
        <dbReference type="Proteomes" id="UP000180098"/>
    </source>
</evidence>
<evidence type="ECO:0000313" key="1">
    <source>
        <dbReference type="EMBL" id="OIJ12793.1"/>
    </source>
</evidence>
<reference evidence="1 2" key="1">
    <citation type="submission" date="2016-10" db="EMBL/GenBank/DDBJ databases">
        <title>Draft genome sequences of four alkaliphilic bacteria belonging to the Anaerobacillus genus.</title>
        <authorList>
            <person name="Bassil N.M."/>
            <person name="Lloyd J.R."/>
        </authorList>
    </citation>
    <scope>NUCLEOTIDE SEQUENCE [LARGE SCALE GENOMIC DNA]</scope>
    <source>
        <strain evidence="1 2">DSM 15340</strain>
    </source>
</reference>
<sequence length="87" mass="9635">MTNIPIEQAMLAIQQSKLAIQQGLIKANPDQFNMVEKQLLAAQEAISEAKLKVSANEEQILNQANQSVEDAIVQLHESHRDSNLQQG</sequence>
<dbReference type="AlphaFoldDB" id="A0A1S2LL40"/>
<accession>A0A1S2LL40</accession>
<protein>
    <recommendedName>
        <fullName evidence="3">DUF2564 domain-containing protein</fullName>
    </recommendedName>
</protein>
<evidence type="ECO:0008006" key="3">
    <source>
        <dbReference type="Google" id="ProtNLM"/>
    </source>
</evidence>
<dbReference type="Proteomes" id="UP000180098">
    <property type="component" value="Unassembled WGS sequence"/>
</dbReference>
<gene>
    <name evidence="1" type="ORF">BKP35_09435</name>
</gene>
<comment type="caution">
    <text evidence="1">The sequence shown here is derived from an EMBL/GenBank/DDBJ whole genome shotgun (WGS) entry which is preliminary data.</text>
</comment>
<dbReference type="OrthoDB" id="2971341at2"/>